<dbReference type="AlphaFoldDB" id="S3BIK8"/>
<evidence type="ECO:0000313" key="5">
    <source>
        <dbReference type="Proteomes" id="UP000014400"/>
    </source>
</evidence>
<keyword evidence="5" id="KW-1185">Reference proteome</keyword>
<protein>
    <submittedName>
        <fullName evidence="4">Amidohydrolase</fullName>
    </submittedName>
</protein>
<feature type="binding site" evidence="2">
    <location>
        <position position="92"/>
    </location>
    <ligand>
        <name>Mn(2+)</name>
        <dbReference type="ChEBI" id="CHEBI:29035"/>
        <label>2</label>
    </ligand>
</feature>
<dbReference type="GO" id="GO:0046872">
    <property type="term" value="F:metal ion binding"/>
    <property type="evidence" value="ECO:0007669"/>
    <property type="project" value="UniProtKB-KW"/>
</dbReference>
<proteinExistence type="predicted"/>
<reference evidence="4 5" key="1">
    <citation type="submission" date="2013-04" db="EMBL/GenBank/DDBJ databases">
        <title>The Genome Sequence of Sutterella wadsworthensis HGA0223.</title>
        <authorList>
            <consortium name="The Broad Institute Genomics Platform"/>
            <person name="Earl A."/>
            <person name="Ward D."/>
            <person name="Feldgarden M."/>
            <person name="Gevers D."/>
            <person name="Schmidt T.M."/>
            <person name="Dover J."/>
            <person name="Dai D."/>
            <person name="Walker B."/>
            <person name="Young S."/>
            <person name="Zeng Q."/>
            <person name="Gargeya S."/>
            <person name="Fitzgerald M."/>
            <person name="Haas B."/>
            <person name="Abouelleil A."/>
            <person name="Allen A.W."/>
            <person name="Alvarado L."/>
            <person name="Arachchi H.M."/>
            <person name="Berlin A.M."/>
            <person name="Chapman S.B."/>
            <person name="Gainer-Dewar J."/>
            <person name="Goldberg J."/>
            <person name="Griggs A."/>
            <person name="Gujja S."/>
            <person name="Hansen M."/>
            <person name="Howarth C."/>
            <person name="Imamovic A."/>
            <person name="Ireland A."/>
            <person name="Larimer J."/>
            <person name="McCowan C."/>
            <person name="Murphy C."/>
            <person name="Pearson M."/>
            <person name="Poon T.W."/>
            <person name="Priest M."/>
            <person name="Roberts A."/>
            <person name="Saif S."/>
            <person name="Shea T."/>
            <person name="Sisk P."/>
            <person name="Sykes S."/>
            <person name="Wortman J."/>
            <person name="Nusbaum C."/>
            <person name="Birren B."/>
        </authorList>
    </citation>
    <scope>NUCLEOTIDE SEQUENCE [LARGE SCALE GENOMIC DNA]</scope>
    <source>
        <strain evidence="4 5">HGA0223</strain>
    </source>
</reference>
<feature type="binding site" evidence="2">
    <location>
        <position position="342"/>
    </location>
    <ligand>
        <name>Mn(2+)</name>
        <dbReference type="ChEBI" id="CHEBI:29035"/>
        <label>2</label>
    </ligand>
</feature>
<dbReference type="GO" id="GO:0019877">
    <property type="term" value="P:diaminopimelate biosynthetic process"/>
    <property type="evidence" value="ECO:0007669"/>
    <property type="project" value="TreeGrafter"/>
</dbReference>
<dbReference type="STRING" id="1203554.HMPREF1476_01217"/>
<dbReference type="InterPro" id="IPR036264">
    <property type="entry name" value="Bact_exopeptidase_dim_dom"/>
</dbReference>
<gene>
    <name evidence="4" type="ORF">HMPREF1476_01217</name>
</gene>
<organism evidence="4 5">
    <name type="scientific">Sutterella wadsworthensis HGA0223</name>
    <dbReference type="NCBI Taxonomy" id="1203554"/>
    <lineage>
        <taxon>Bacteria</taxon>
        <taxon>Pseudomonadati</taxon>
        <taxon>Pseudomonadota</taxon>
        <taxon>Betaproteobacteria</taxon>
        <taxon>Burkholderiales</taxon>
        <taxon>Sutterellaceae</taxon>
        <taxon>Sutterella</taxon>
    </lineage>
</organism>
<dbReference type="GO" id="GO:0050118">
    <property type="term" value="F:N-acetyldiaminopimelate deacetylase activity"/>
    <property type="evidence" value="ECO:0007669"/>
    <property type="project" value="TreeGrafter"/>
</dbReference>
<evidence type="ECO:0000259" key="3">
    <source>
        <dbReference type="Pfam" id="PF07687"/>
    </source>
</evidence>
<dbReference type="PATRIC" id="fig|1203554.3.peg.1269"/>
<dbReference type="Pfam" id="PF01546">
    <property type="entry name" value="Peptidase_M20"/>
    <property type="match status" value="1"/>
</dbReference>
<dbReference type="Gene3D" id="3.40.630.10">
    <property type="entry name" value="Zn peptidases"/>
    <property type="match status" value="1"/>
</dbReference>
<dbReference type="NCBIfam" id="TIGR01891">
    <property type="entry name" value="amidohydrolases"/>
    <property type="match status" value="1"/>
</dbReference>
<evidence type="ECO:0000313" key="4">
    <source>
        <dbReference type="EMBL" id="EPD99180.1"/>
    </source>
</evidence>
<dbReference type="InterPro" id="IPR017439">
    <property type="entry name" value="Amidohydrolase"/>
</dbReference>
<keyword evidence="2" id="KW-0479">Metal-binding</keyword>
<feature type="binding site" evidence="2">
    <location>
        <position position="90"/>
    </location>
    <ligand>
        <name>Mn(2+)</name>
        <dbReference type="ChEBI" id="CHEBI:29035"/>
        <label>2</label>
    </ligand>
</feature>
<comment type="cofactor">
    <cofactor evidence="2">
        <name>Mn(2+)</name>
        <dbReference type="ChEBI" id="CHEBI:29035"/>
    </cofactor>
    <text evidence="2">The Mn(2+) ion enhances activity.</text>
</comment>
<dbReference type="Gene3D" id="3.30.70.360">
    <property type="match status" value="1"/>
</dbReference>
<dbReference type="HOGENOM" id="CLU_023257_0_1_4"/>
<dbReference type="Pfam" id="PF07687">
    <property type="entry name" value="M20_dimer"/>
    <property type="match status" value="1"/>
</dbReference>
<keyword evidence="1 4" id="KW-0378">Hydrolase</keyword>
<dbReference type="SUPFAM" id="SSF55031">
    <property type="entry name" value="Bacterial exopeptidase dimerisation domain"/>
    <property type="match status" value="1"/>
</dbReference>
<evidence type="ECO:0000256" key="2">
    <source>
        <dbReference type="PIRSR" id="PIRSR005962-1"/>
    </source>
</evidence>
<feature type="binding site" evidence="2">
    <location>
        <position position="126"/>
    </location>
    <ligand>
        <name>Mn(2+)</name>
        <dbReference type="ChEBI" id="CHEBI:29035"/>
        <label>2</label>
    </ligand>
</feature>
<dbReference type="InterPro" id="IPR011650">
    <property type="entry name" value="Peptidase_M20_dimer"/>
</dbReference>
<accession>S3BIK8</accession>
<dbReference type="RefSeq" id="WP_016474469.1">
    <property type="nucleotide sequence ID" value="NZ_KE150480.1"/>
</dbReference>
<dbReference type="PIRSF" id="PIRSF005962">
    <property type="entry name" value="Pept_M20D_amidohydro"/>
    <property type="match status" value="1"/>
</dbReference>
<dbReference type="SUPFAM" id="SSF53187">
    <property type="entry name" value="Zn-dependent exopeptidases"/>
    <property type="match status" value="1"/>
</dbReference>
<name>S3BIK8_9BURK</name>
<evidence type="ECO:0000256" key="1">
    <source>
        <dbReference type="ARBA" id="ARBA00022801"/>
    </source>
</evidence>
<feature type="domain" description="Peptidase M20 dimerisation" evidence="3">
    <location>
        <begin position="174"/>
        <end position="257"/>
    </location>
</feature>
<dbReference type="PANTHER" id="PTHR11014:SF98">
    <property type="entry name" value="N-ACETYLDIAMINOPIMELATE DEACETYLASE"/>
    <property type="match status" value="1"/>
</dbReference>
<dbReference type="EMBL" id="ATCF01000017">
    <property type="protein sequence ID" value="EPD99180.1"/>
    <property type="molecule type" value="Genomic_DNA"/>
</dbReference>
<dbReference type="Proteomes" id="UP000014400">
    <property type="component" value="Unassembled WGS sequence"/>
</dbReference>
<keyword evidence="2" id="KW-0464">Manganese</keyword>
<feature type="binding site" evidence="2">
    <location>
        <position position="152"/>
    </location>
    <ligand>
        <name>Mn(2+)</name>
        <dbReference type="ChEBI" id="CHEBI:29035"/>
        <label>2</label>
    </ligand>
</feature>
<comment type="caution">
    <text evidence="4">The sequence shown here is derived from an EMBL/GenBank/DDBJ whole genome shotgun (WGS) entry which is preliminary data.</text>
</comment>
<dbReference type="eggNOG" id="COG1473">
    <property type="taxonomic scope" value="Bacteria"/>
</dbReference>
<dbReference type="PANTHER" id="PTHR11014">
    <property type="entry name" value="PEPTIDASE M20 FAMILY MEMBER"/>
    <property type="match status" value="1"/>
</dbReference>
<sequence length="368" mass="40596">MFERILKYRRDLHQIPELDFDLPKTTAYVRSVLEKLPCEVFSPDGHAVCAWFDAGAHEAVAFRSDMDALPICEVSGVPFSSRHQGHMHACGHDGHMAMVLELAQYVASVKDHLKQNVLLVFQPAEETTGGAQFICQSGIFAQKNVKAIYGFHLWPDLPLGQPATRPGPLLAASCEVTVDIEGKSTHIAKSEDGADALLAASRFVVGAEKILDDLHAAEGPWCTLKFGLLQAGTVRNAIAAHAHLEGSLRVFSESAFKMGRDRLYALGEQISKDLGVKVHVDAPEGYPPVVNDEKLFEDAKKRLPSLEMLPKPLLIAEDFAYYQRTLPGLFILLGTGTGIPLHSDRFNFDEKVLEKGVEIYKHFIDLKD</sequence>
<dbReference type="InterPro" id="IPR002933">
    <property type="entry name" value="Peptidase_M20"/>
</dbReference>